<keyword evidence="3" id="KW-1185">Reference proteome</keyword>
<accession>A0A917KLJ2</accession>
<evidence type="ECO:0000256" key="1">
    <source>
        <dbReference type="SAM" id="MobiDB-lite"/>
    </source>
</evidence>
<dbReference type="EMBL" id="BMQA01000007">
    <property type="protein sequence ID" value="GGJ16387.1"/>
    <property type="molecule type" value="Genomic_DNA"/>
</dbReference>
<sequence length="62" mass="6285">METAAFVAAHTTAGTRDSWRSGSVTPRASPGRSTCDVAEVIGRGLGVPTASLAPEDAGEHFA</sequence>
<protein>
    <submittedName>
        <fullName evidence="2">Uncharacterized protein</fullName>
    </submittedName>
</protein>
<reference evidence="2" key="2">
    <citation type="submission" date="2020-09" db="EMBL/GenBank/DDBJ databases">
        <authorList>
            <person name="Sun Q."/>
            <person name="Ohkuma M."/>
        </authorList>
    </citation>
    <scope>NUCLEOTIDE SEQUENCE</scope>
    <source>
        <strain evidence="2">JCM 3086</strain>
    </source>
</reference>
<reference evidence="2" key="1">
    <citation type="journal article" date="2014" name="Int. J. Syst. Evol. Microbiol.">
        <title>Complete genome sequence of Corynebacterium casei LMG S-19264T (=DSM 44701T), isolated from a smear-ripened cheese.</title>
        <authorList>
            <consortium name="US DOE Joint Genome Institute (JGI-PGF)"/>
            <person name="Walter F."/>
            <person name="Albersmeier A."/>
            <person name="Kalinowski J."/>
            <person name="Ruckert C."/>
        </authorList>
    </citation>
    <scope>NUCLEOTIDE SEQUENCE</scope>
    <source>
        <strain evidence="2">JCM 3086</strain>
    </source>
</reference>
<evidence type="ECO:0000313" key="3">
    <source>
        <dbReference type="Proteomes" id="UP000657574"/>
    </source>
</evidence>
<evidence type="ECO:0000313" key="2">
    <source>
        <dbReference type="EMBL" id="GGJ16387.1"/>
    </source>
</evidence>
<organism evidence="2 3">
    <name type="scientific">Streptomyces brasiliensis</name>
    <dbReference type="NCBI Taxonomy" id="1954"/>
    <lineage>
        <taxon>Bacteria</taxon>
        <taxon>Bacillati</taxon>
        <taxon>Actinomycetota</taxon>
        <taxon>Actinomycetes</taxon>
        <taxon>Kitasatosporales</taxon>
        <taxon>Streptomycetaceae</taxon>
        <taxon>Streptomyces</taxon>
    </lineage>
</organism>
<feature type="region of interest" description="Disordered" evidence="1">
    <location>
        <begin position="1"/>
        <end position="33"/>
    </location>
</feature>
<gene>
    <name evidence="2" type="ORF">GCM10010121_028920</name>
</gene>
<dbReference type="AlphaFoldDB" id="A0A917KLJ2"/>
<dbReference type="Proteomes" id="UP000657574">
    <property type="component" value="Unassembled WGS sequence"/>
</dbReference>
<feature type="compositionally biased region" description="Polar residues" evidence="1">
    <location>
        <begin position="12"/>
        <end position="26"/>
    </location>
</feature>
<dbReference type="RefSeq" id="WP_189311523.1">
    <property type="nucleotide sequence ID" value="NZ_BMQA01000007.1"/>
</dbReference>
<proteinExistence type="predicted"/>
<name>A0A917KLJ2_9ACTN</name>
<comment type="caution">
    <text evidence="2">The sequence shown here is derived from an EMBL/GenBank/DDBJ whole genome shotgun (WGS) entry which is preliminary data.</text>
</comment>